<dbReference type="AlphaFoldDB" id="A0AAD8YAJ9"/>
<evidence type="ECO:0000256" key="2">
    <source>
        <dbReference type="SAM" id="Phobius"/>
    </source>
</evidence>
<feature type="transmembrane region" description="Helical" evidence="2">
    <location>
        <begin position="74"/>
        <end position="95"/>
    </location>
</feature>
<keyword evidence="2" id="KW-0472">Membrane</keyword>
<feature type="compositionally biased region" description="Polar residues" evidence="1">
    <location>
        <begin position="27"/>
        <end position="39"/>
    </location>
</feature>
<accession>A0AAD8YAJ9</accession>
<reference evidence="3" key="1">
    <citation type="submission" date="2023-06" db="EMBL/GenBank/DDBJ databases">
        <title>Survivors Of The Sea: Transcriptome response of Skeletonema marinoi to long-term dormancy.</title>
        <authorList>
            <person name="Pinder M.I.M."/>
            <person name="Kourtchenko O."/>
            <person name="Robertson E.K."/>
            <person name="Larsson T."/>
            <person name="Maumus F."/>
            <person name="Osuna-Cruz C.M."/>
            <person name="Vancaester E."/>
            <person name="Stenow R."/>
            <person name="Vandepoele K."/>
            <person name="Ploug H."/>
            <person name="Bruchert V."/>
            <person name="Godhe A."/>
            <person name="Topel M."/>
        </authorList>
    </citation>
    <scope>NUCLEOTIDE SEQUENCE</scope>
    <source>
        <strain evidence="3">R05AC</strain>
    </source>
</reference>
<protein>
    <submittedName>
        <fullName evidence="3">Uncharacterized protein</fullName>
    </submittedName>
</protein>
<comment type="caution">
    <text evidence="3">The sequence shown here is derived from an EMBL/GenBank/DDBJ whole genome shotgun (WGS) entry which is preliminary data.</text>
</comment>
<dbReference type="Proteomes" id="UP001224775">
    <property type="component" value="Unassembled WGS sequence"/>
</dbReference>
<keyword evidence="4" id="KW-1185">Reference proteome</keyword>
<proteinExistence type="predicted"/>
<keyword evidence="2" id="KW-1133">Transmembrane helix</keyword>
<evidence type="ECO:0000313" key="3">
    <source>
        <dbReference type="EMBL" id="KAK1742896.1"/>
    </source>
</evidence>
<dbReference type="EMBL" id="JATAAI010000010">
    <property type="protein sequence ID" value="KAK1742896.1"/>
    <property type="molecule type" value="Genomic_DNA"/>
</dbReference>
<feature type="compositionally biased region" description="Low complexity" evidence="1">
    <location>
        <begin position="8"/>
        <end position="25"/>
    </location>
</feature>
<feature type="region of interest" description="Disordered" evidence="1">
    <location>
        <begin position="1"/>
        <end position="70"/>
    </location>
</feature>
<organism evidence="3 4">
    <name type="scientific">Skeletonema marinoi</name>
    <dbReference type="NCBI Taxonomy" id="267567"/>
    <lineage>
        <taxon>Eukaryota</taxon>
        <taxon>Sar</taxon>
        <taxon>Stramenopiles</taxon>
        <taxon>Ochrophyta</taxon>
        <taxon>Bacillariophyta</taxon>
        <taxon>Coscinodiscophyceae</taxon>
        <taxon>Thalassiosirophycidae</taxon>
        <taxon>Thalassiosirales</taxon>
        <taxon>Skeletonemataceae</taxon>
        <taxon>Skeletonema</taxon>
        <taxon>Skeletonema marinoi-dohrnii complex</taxon>
    </lineage>
</organism>
<evidence type="ECO:0000256" key="1">
    <source>
        <dbReference type="SAM" id="MobiDB-lite"/>
    </source>
</evidence>
<name>A0AAD8YAJ9_9STRA</name>
<gene>
    <name evidence="3" type="ORF">QTG54_006493</name>
</gene>
<keyword evidence="2" id="KW-0812">Transmembrane</keyword>
<evidence type="ECO:0000313" key="4">
    <source>
        <dbReference type="Proteomes" id="UP001224775"/>
    </source>
</evidence>
<sequence>MSSSLRKNNATNTTTFTPAPTPAGTSKPPNSTGQPTTTKIHTHEPTKKYIPPPDDNDDNTDNNKSDEKNKRKNTGVTIFWTLSCLAIAVFFLFYFRNSIAFFLGNLWTNTQRYGCKGFMHSLFPCFYRGLSGGHQPLDQIIFETDESSHTRSNLREGLM</sequence>